<dbReference type="Proteomes" id="UP000075225">
    <property type="component" value="Unassembled WGS sequence"/>
</dbReference>
<dbReference type="AlphaFoldDB" id="A0A151GYU4"/>
<dbReference type="InterPro" id="IPR011987">
    <property type="entry name" value="ATPase_V1-cplx_hsu_C"/>
</dbReference>
<evidence type="ECO:0000313" key="4">
    <source>
        <dbReference type="Proteomes" id="UP000075225"/>
    </source>
</evidence>
<dbReference type="SUPFAM" id="SSF48371">
    <property type="entry name" value="ARM repeat"/>
    <property type="match status" value="1"/>
</dbReference>
<proteinExistence type="predicted"/>
<dbReference type="PANTHER" id="PTHR10698:SF0">
    <property type="entry name" value="V-TYPE PROTON ATPASE SUBUNIT H"/>
    <property type="match status" value="1"/>
</dbReference>
<dbReference type="VEuPathDB" id="ToxoDB:TGPRC2_427600"/>
<dbReference type="GO" id="GO:0046961">
    <property type="term" value="F:proton-transporting ATPase activity, rotational mechanism"/>
    <property type="evidence" value="ECO:0007669"/>
    <property type="project" value="InterPro"/>
</dbReference>
<dbReference type="EMBL" id="AHZP02003103">
    <property type="protein sequence ID" value="KYK62270.1"/>
    <property type="molecule type" value="Genomic_DNA"/>
</dbReference>
<name>A0A151GYU4_TOXGO</name>
<dbReference type="InterPro" id="IPR038497">
    <property type="entry name" value="ATPase_V1-cplx_hsu_C_sf"/>
</dbReference>
<evidence type="ECO:0000256" key="1">
    <source>
        <dbReference type="ARBA" id="ARBA00022448"/>
    </source>
</evidence>
<dbReference type="InterPro" id="IPR016024">
    <property type="entry name" value="ARM-type_fold"/>
</dbReference>
<dbReference type="GO" id="GO:0000221">
    <property type="term" value="C:vacuolar proton-transporting V-type ATPase, V1 domain"/>
    <property type="evidence" value="ECO:0007669"/>
    <property type="project" value="InterPro"/>
</dbReference>
<evidence type="ECO:0000313" key="3">
    <source>
        <dbReference type="EMBL" id="KYK62270.1"/>
    </source>
</evidence>
<dbReference type="Gene3D" id="1.25.40.150">
    <property type="entry name" value="V-type ATPase, subunit H, C-terminal domain"/>
    <property type="match status" value="1"/>
</dbReference>
<gene>
    <name evidence="3" type="ORF">TGPRC2_427600</name>
</gene>
<protein>
    <submittedName>
        <fullName evidence="3">Putative vacuolar ATP synthase subunit H</fullName>
    </submittedName>
</protein>
<sequence length="92" mass="10413">MAFENDEFRAIKKLVKLLDTSTDKTTLAVACYDLGEFARLHPAGKKVCQQLKVKDRVMLMISDKDREVAGEALLCIQKLMLNNWQDVAELGK</sequence>
<dbReference type="Pfam" id="PF11698">
    <property type="entry name" value="V-ATPase_H_C"/>
    <property type="match status" value="1"/>
</dbReference>
<reference evidence="4" key="1">
    <citation type="submission" date="2016-03" db="EMBL/GenBank/DDBJ databases">
        <authorList>
            <person name="Sibley D."/>
            <person name="Venepally P."/>
            <person name="Karamycheva S."/>
            <person name="Hadjithomas M."/>
            <person name="Khan A."/>
            <person name="Brunk B."/>
            <person name="Roos D."/>
            <person name="Caler E."/>
            <person name="Lorenzi H."/>
        </authorList>
    </citation>
    <scope>NUCLEOTIDE SEQUENCE [LARGE SCALE GENOMIC DNA]</scope>
    <source>
        <strain evidence="4">TgCatPRC2</strain>
    </source>
</reference>
<keyword evidence="1" id="KW-0813">Transport</keyword>
<feature type="domain" description="ATPase V1 complex subunit H C-terminal" evidence="2">
    <location>
        <begin position="2"/>
        <end position="84"/>
    </location>
</feature>
<comment type="caution">
    <text evidence="3">The sequence shown here is derived from an EMBL/GenBank/DDBJ whole genome shotgun (WGS) entry which is preliminary data.</text>
</comment>
<evidence type="ECO:0000259" key="2">
    <source>
        <dbReference type="Pfam" id="PF11698"/>
    </source>
</evidence>
<dbReference type="InterPro" id="IPR004908">
    <property type="entry name" value="ATPase_V1-cplx_hsu"/>
</dbReference>
<dbReference type="PANTHER" id="PTHR10698">
    <property type="entry name" value="V-TYPE PROTON ATPASE SUBUNIT H"/>
    <property type="match status" value="1"/>
</dbReference>
<organism evidence="3 4">
    <name type="scientific">Toxoplasma gondii TgCatPRC2</name>
    <dbReference type="NCBI Taxonomy" id="1130821"/>
    <lineage>
        <taxon>Eukaryota</taxon>
        <taxon>Sar</taxon>
        <taxon>Alveolata</taxon>
        <taxon>Apicomplexa</taxon>
        <taxon>Conoidasida</taxon>
        <taxon>Coccidia</taxon>
        <taxon>Eucoccidiorida</taxon>
        <taxon>Eimeriorina</taxon>
        <taxon>Sarcocystidae</taxon>
        <taxon>Toxoplasma</taxon>
    </lineage>
</organism>
<accession>A0A151GYU4</accession>